<dbReference type="RefSeq" id="WP_010600701.1">
    <property type="nucleotide sequence ID" value="NZ_JAPJUH010000002.1"/>
</dbReference>
<keyword evidence="1" id="KW-0732">Signal</keyword>
<accession>A0A9X3DCJ0</accession>
<name>A0A9X3DCJ0_9SPHI</name>
<proteinExistence type="predicted"/>
<dbReference type="Proteomes" id="UP001142592">
    <property type="component" value="Unassembled WGS sequence"/>
</dbReference>
<dbReference type="EMBL" id="JAPJUH010000002">
    <property type="protein sequence ID" value="MCX3264909.1"/>
    <property type="molecule type" value="Genomic_DNA"/>
</dbReference>
<evidence type="ECO:0000313" key="3">
    <source>
        <dbReference type="Proteomes" id="UP001142592"/>
    </source>
</evidence>
<gene>
    <name evidence="2" type="ORF">OQZ29_09145</name>
</gene>
<evidence type="ECO:0000256" key="1">
    <source>
        <dbReference type="SAM" id="SignalP"/>
    </source>
</evidence>
<sequence>MKTKSFKIGVLGMLVFIGSAAFATSSTLKLAAALECTSGDSGVCNTVSEGHACKRLNPEYIGNCGGTQEEEVENVEVAP</sequence>
<protein>
    <recommendedName>
        <fullName evidence="4">DUF3551 domain-containing protein</fullName>
    </recommendedName>
</protein>
<evidence type="ECO:0008006" key="4">
    <source>
        <dbReference type="Google" id="ProtNLM"/>
    </source>
</evidence>
<evidence type="ECO:0000313" key="2">
    <source>
        <dbReference type="EMBL" id="MCX3264909.1"/>
    </source>
</evidence>
<comment type="caution">
    <text evidence="2">The sequence shown here is derived from an EMBL/GenBank/DDBJ whole genome shotgun (WGS) entry which is preliminary data.</text>
</comment>
<feature type="chain" id="PRO_5040864647" description="DUF3551 domain-containing protein" evidence="1">
    <location>
        <begin position="24"/>
        <end position="79"/>
    </location>
</feature>
<feature type="signal peptide" evidence="1">
    <location>
        <begin position="1"/>
        <end position="23"/>
    </location>
</feature>
<reference evidence="2" key="1">
    <citation type="submission" date="2022-11" db="EMBL/GenBank/DDBJ databases">
        <authorList>
            <person name="Graham C."/>
            <person name="Newman J.D."/>
        </authorList>
    </citation>
    <scope>NUCLEOTIDE SEQUENCE</scope>
    <source>
        <strain evidence="2">DSM 19486</strain>
    </source>
</reference>
<organism evidence="2 3">
    <name type="scientific">Pedobacter agri</name>
    <dbReference type="NCBI Taxonomy" id="454586"/>
    <lineage>
        <taxon>Bacteria</taxon>
        <taxon>Pseudomonadati</taxon>
        <taxon>Bacteroidota</taxon>
        <taxon>Sphingobacteriia</taxon>
        <taxon>Sphingobacteriales</taxon>
        <taxon>Sphingobacteriaceae</taxon>
        <taxon>Pedobacter</taxon>
    </lineage>
</organism>
<dbReference type="AlphaFoldDB" id="A0A9X3DCJ0"/>
<keyword evidence="3" id="KW-1185">Reference proteome</keyword>